<comment type="caution">
    <text evidence="2">The sequence shown here is derived from an EMBL/GenBank/DDBJ whole genome shotgun (WGS) entry which is preliminary data.</text>
</comment>
<dbReference type="EMBL" id="CAKLBY020000070">
    <property type="protein sequence ID" value="CAK7923680.1"/>
    <property type="molecule type" value="Genomic_DNA"/>
</dbReference>
<reference evidence="2" key="1">
    <citation type="submission" date="2024-01" db="EMBL/GenBank/DDBJ databases">
        <authorList>
            <person name="Webb A."/>
        </authorList>
    </citation>
    <scope>NUCLEOTIDE SEQUENCE</scope>
    <source>
        <strain evidence="2">Pm1</strain>
    </source>
</reference>
<name>A0AAV1TMR4_9STRA</name>
<proteinExistence type="predicted"/>
<dbReference type="Proteomes" id="UP001162060">
    <property type="component" value="Unassembled WGS sequence"/>
</dbReference>
<organism evidence="2 3">
    <name type="scientific">Peronospora matthiolae</name>
    <dbReference type="NCBI Taxonomy" id="2874970"/>
    <lineage>
        <taxon>Eukaryota</taxon>
        <taxon>Sar</taxon>
        <taxon>Stramenopiles</taxon>
        <taxon>Oomycota</taxon>
        <taxon>Peronosporomycetes</taxon>
        <taxon>Peronosporales</taxon>
        <taxon>Peronosporaceae</taxon>
        <taxon>Peronospora</taxon>
    </lineage>
</organism>
<gene>
    <name evidence="2" type="ORF">PM001_LOCUS8830</name>
</gene>
<feature type="compositionally biased region" description="Polar residues" evidence="1">
    <location>
        <begin position="26"/>
        <end position="36"/>
    </location>
</feature>
<evidence type="ECO:0000313" key="3">
    <source>
        <dbReference type="Proteomes" id="UP001162060"/>
    </source>
</evidence>
<dbReference type="AlphaFoldDB" id="A0AAV1TMR4"/>
<evidence type="ECO:0000313" key="2">
    <source>
        <dbReference type="EMBL" id="CAK7923680.1"/>
    </source>
</evidence>
<accession>A0AAV1TMR4</accession>
<protein>
    <submittedName>
        <fullName evidence="2">Uncharacterized protein</fullName>
    </submittedName>
</protein>
<feature type="region of interest" description="Disordered" evidence="1">
    <location>
        <begin position="25"/>
        <end position="50"/>
    </location>
</feature>
<evidence type="ECO:0000256" key="1">
    <source>
        <dbReference type="SAM" id="MobiDB-lite"/>
    </source>
</evidence>
<sequence>MTESKPPSNTLEEFYDEGMVDYESDTAASSIYDNPSVTPPPRDTTRVAPS</sequence>